<dbReference type="PROSITE" id="PS50862">
    <property type="entry name" value="AA_TRNA_LIGASE_II"/>
    <property type="match status" value="1"/>
</dbReference>
<evidence type="ECO:0000256" key="7">
    <source>
        <dbReference type="ARBA" id="ARBA00022723"/>
    </source>
</evidence>
<dbReference type="Gene3D" id="1.10.10.2320">
    <property type="match status" value="1"/>
</dbReference>
<keyword evidence="12" id="KW-0030">Aminoacyl-tRNA synthetase</keyword>
<evidence type="ECO:0000259" key="14">
    <source>
        <dbReference type="PROSITE" id="PS50862"/>
    </source>
</evidence>
<keyword evidence="5" id="KW-0963">Cytoplasm</keyword>
<dbReference type="InterPro" id="IPR004529">
    <property type="entry name" value="Phe-tRNA-synth_IIc_asu"/>
</dbReference>
<dbReference type="EMBL" id="HBHT01009763">
    <property type="protein sequence ID" value="CAD9953727.1"/>
    <property type="molecule type" value="Transcribed_RNA"/>
</dbReference>
<evidence type="ECO:0000256" key="9">
    <source>
        <dbReference type="ARBA" id="ARBA00022840"/>
    </source>
</evidence>
<accession>A0A7S2VEP6</accession>
<evidence type="ECO:0000256" key="13">
    <source>
        <dbReference type="ARBA" id="ARBA00030612"/>
    </source>
</evidence>
<dbReference type="NCBIfam" id="NF003210">
    <property type="entry name" value="PRK04172.1"/>
    <property type="match status" value="1"/>
</dbReference>
<comment type="similarity">
    <text evidence="3">Belongs to the class-II aminoacyl-tRNA synthetase family. Phe-tRNA synthetase alpha subunit type 2 subfamily.</text>
</comment>
<dbReference type="FunFam" id="3.30.930.10:FF:000178">
    <property type="entry name" value="Phenylalanyl-tRNA synthetase subunit alpha"/>
    <property type="match status" value="1"/>
</dbReference>
<dbReference type="InterPro" id="IPR002319">
    <property type="entry name" value="Phenylalanyl-tRNA_Synthase"/>
</dbReference>
<dbReference type="InterPro" id="IPR045864">
    <property type="entry name" value="aa-tRNA-synth_II/BPL/LPL"/>
</dbReference>
<dbReference type="SUPFAM" id="SSF55681">
    <property type="entry name" value="Class II aaRS and biotin synthetases"/>
    <property type="match status" value="1"/>
</dbReference>
<dbReference type="Gene3D" id="1.10.10.2330">
    <property type="match status" value="1"/>
</dbReference>
<dbReference type="Gene3D" id="3.30.1370.240">
    <property type="match status" value="1"/>
</dbReference>
<dbReference type="GO" id="GO:0000049">
    <property type="term" value="F:tRNA binding"/>
    <property type="evidence" value="ECO:0007669"/>
    <property type="project" value="InterPro"/>
</dbReference>
<reference evidence="15" key="1">
    <citation type="submission" date="2021-01" db="EMBL/GenBank/DDBJ databases">
        <authorList>
            <person name="Corre E."/>
            <person name="Pelletier E."/>
            <person name="Niang G."/>
            <person name="Scheremetjew M."/>
            <person name="Finn R."/>
            <person name="Kale V."/>
            <person name="Holt S."/>
            <person name="Cochrane G."/>
            <person name="Meng A."/>
            <person name="Brown T."/>
            <person name="Cohen L."/>
        </authorList>
    </citation>
    <scope>NUCLEOTIDE SEQUENCE</scope>
    <source>
        <strain evidence="15">CCMP125</strain>
    </source>
</reference>
<feature type="domain" description="Aminoacyl-transfer RNA synthetases class-II family profile" evidence="14">
    <location>
        <begin position="236"/>
        <end position="500"/>
    </location>
</feature>
<evidence type="ECO:0000256" key="12">
    <source>
        <dbReference type="ARBA" id="ARBA00023146"/>
    </source>
</evidence>
<keyword evidence="6" id="KW-0436">Ligase</keyword>
<evidence type="ECO:0000256" key="10">
    <source>
        <dbReference type="ARBA" id="ARBA00022842"/>
    </source>
</evidence>
<dbReference type="Pfam" id="PF18553">
    <property type="entry name" value="PheRS_DBD3"/>
    <property type="match status" value="1"/>
</dbReference>
<evidence type="ECO:0000256" key="3">
    <source>
        <dbReference type="ARBA" id="ARBA00006703"/>
    </source>
</evidence>
<dbReference type="Pfam" id="PF01409">
    <property type="entry name" value="tRNA-synt_2d"/>
    <property type="match status" value="1"/>
</dbReference>
<dbReference type="GO" id="GO:0005829">
    <property type="term" value="C:cytosol"/>
    <property type="evidence" value="ECO:0007669"/>
    <property type="project" value="TreeGrafter"/>
</dbReference>
<dbReference type="InterPro" id="IPR006195">
    <property type="entry name" value="aa-tRNA-synth_II"/>
</dbReference>
<name>A0A7S2VEP6_9STRA</name>
<dbReference type="GO" id="GO:0046872">
    <property type="term" value="F:metal ion binding"/>
    <property type="evidence" value="ECO:0007669"/>
    <property type="project" value="UniProtKB-KW"/>
</dbReference>
<evidence type="ECO:0000256" key="2">
    <source>
        <dbReference type="ARBA" id="ARBA00004496"/>
    </source>
</evidence>
<dbReference type="GO" id="GO:0006432">
    <property type="term" value="P:phenylalanyl-tRNA aminoacylation"/>
    <property type="evidence" value="ECO:0007669"/>
    <property type="project" value="InterPro"/>
</dbReference>
<dbReference type="NCBIfam" id="TIGR00468">
    <property type="entry name" value="pheS"/>
    <property type="match status" value="1"/>
</dbReference>
<dbReference type="GO" id="GO:0009328">
    <property type="term" value="C:phenylalanine-tRNA ligase complex"/>
    <property type="evidence" value="ECO:0007669"/>
    <property type="project" value="TreeGrafter"/>
</dbReference>
<dbReference type="EC" id="6.1.1.20" evidence="4"/>
<evidence type="ECO:0000256" key="1">
    <source>
        <dbReference type="ARBA" id="ARBA00001946"/>
    </source>
</evidence>
<dbReference type="AlphaFoldDB" id="A0A7S2VEP6"/>
<dbReference type="CDD" id="cd00496">
    <property type="entry name" value="PheRS_alpha_core"/>
    <property type="match status" value="1"/>
</dbReference>
<keyword evidence="9" id="KW-0067">ATP-binding</keyword>
<proteinExistence type="inferred from homology"/>
<comment type="subcellular location">
    <subcellularLocation>
        <location evidence="2">Cytoplasm</location>
    </subcellularLocation>
</comment>
<keyword evidence="10" id="KW-0460">Magnesium</keyword>
<dbReference type="InterPro" id="IPR040724">
    <property type="entry name" value="PheRS_DBD1"/>
</dbReference>
<evidence type="ECO:0000256" key="8">
    <source>
        <dbReference type="ARBA" id="ARBA00022741"/>
    </source>
</evidence>
<keyword evidence="7" id="KW-0479">Metal-binding</keyword>
<comment type="cofactor">
    <cofactor evidence="1">
        <name>Mg(2+)</name>
        <dbReference type="ChEBI" id="CHEBI:18420"/>
    </cofactor>
</comment>
<dbReference type="PANTHER" id="PTHR11538:SF40">
    <property type="entry name" value="PHENYLALANINE--TRNA LIGASE ALPHA SUBUNIT"/>
    <property type="match status" value="1"/>
</dbReference>
<evidence type="ECO:0000256" key="4">
    <source>
        <dbReference type="ARBA" id="ARBA00012814"/>
    </source>
</evidence>
<dbReference type="InterPro" id="IPR040725">
    <property type="entry name" value="PheRS_DBD3"/>
</dbReference>
<keyword evidence="8" id="KW-0547">Nucleotide-binding</keyword>
<dbReference type="GO" id="GO:0005524">
    <property type="term" value="F:ATP binding"/>
    <property type="evidence" value="ECO:0007669"/>
    <property type="project" value="UniProtKB-KW"/>
</dbReference>
<evidence type="ECO:0000256" key="11">
    <source>
        <dbReference type="ARBA" id="ARBA00022917"/>
    </source>
</evidence>
<evidence type="ECO:0000256" key="5">
    <source>
        <dbReference type="ARBA" id="ARBA00022490"/>
    </source>
</evidence>
<evidence type="ECO:0000256" key="6">
    <source>
        <dbReference type="ARBA" id="ARBA00022598"/>
    </source>
</evidence>
<evidence type="ECO:0000313" key="15">
    <source>
        <dbReference type="EMBL" id="CAD9953727.1"/>
    </source>
</evidence>
<gene>
    <name evidence="15" type="ORF">APAL1065_LOCUS6537</name>
</gene>
<sequence length="511" mass="57320">MTDAIEASLLSALSASEAATIADTYPWSTEQKLDHLKVIGVIKSLSADGYVVTSDLSTSFYEMTDQGQSVLDQGGSQEFLVFSAVLKAEGGSLPMGDLAGVVGKDVAKVGMANCMKEKWIKKDGANLVAQKSSIEEITDQAFLDLQTLQQKEGAMDALPGKSATNLKKRKFIKEKVIKSVCVTRGPSYAPQRVKKAADLTKEMLDSGAWKTTPFKPYNLVTLGEPVRGGYLHPLLKVRAEFRKILMQMGFVEMPTNKWVESSFWNFDSLFQPQSHPARDAHDTFFIKDPAETVSVPEEYYERVKDMHETGGSSGSIGYRYNFQRGEAFKNLLRTHTTAVSSQMLYKLANQEGGFQPQRYFSIDRVFRNETMDATHLCEFHQVEGLVADYDLSLGDLIGTIETFFKKIGITQLRFKPAFNPYTEPSMEIFGYHPDLKKWTEIGNSGMFRPEMLQPMGLPENVRVIAWGLSLERPTMIKYRIKNIRDLFGHKVEMARTRTAPICRFDDASAAY</sequence>
<dbReference type="GO" id="GO:0004826">
    <property type="term" value="F:phenylalanine-tRNA ligase activity"/>
    <property type="evidence" value="ECO:0007669"/>
    <property type="project" value="UniProtKB-EC"/>
</dbReference>
<organism evidence="15">
    <name type="scientific">Entomoneis paludosa</name>
    <dbReference type="NCBI Taxonomy" id="265537"/>
    <lineage>
        <taxon>Eukaryota</taxon>
        <taxon>Sar</taxon>
        <taxon>Stramenopiles</taxon>
        <taxon>Ochrophyta</taxon>
        <taxon>Bacillariophyta</taxon>
        <taxon>Bacillariophyceae</taxon>
        <taxon>Bacillariophycidae</taxon>
        <taxon>Entomoneidaceae</taxon>
        <taxon>Entomoneis</taxon>
    </lineage>
</organism>
<dbReference type="Pfam" id="PF18552">
    <property type="entry name" value="PheRS_DBD1"/>
    <property type="match status" value="1"/>
</dbReference>
<keyword evidence="11" id="KW-0648">Protein biosynthesis</keyword>
<protein>
    <recommendedName>
        <fullName evidence="4">phenylalanine--tRNA ligase</fullName>
        <ecNumber evidence="4">6.1.1.20</ecNumber>
    </recommendedName>
    <alternativeName>
        <fullName evidence="13">Phenylalanyl-tRNA synthetase alpha subunit</fullName>
    </alternativeName>
</protein>
<dbReference type="PANTHER" id="PTHR11538">
    <property type="entry name" value="PHENYLALANYL-TRNA SYNTHETASE"/>
    <property type="match status" value="1"/>
</dbReference>
<dbReference type="Gene3D" id="3.30.930.10">
    <property type="entry name" value="Bira Bifunctional Protein, Domain 2"/>
    <property type="match status" value="1"/>
</dbReference>